<protein>
    <submittedName>
        <fullName evidence="2">Uncharacterized protein</fullName>
    </submittedName>
</protein>
<evidence type="ECO:0000313" key="3">
    <source>
        <dbReference type="Proteomes" id="UP000530660"/>
    </source>
</evidence>
<proteinExistence type="predicted"/>
<evidence type="ECO:0000313" key="2">
    <source>
        <dbReference type="EMBL" id="KAF6004521.1"/>
    </source>
</evidence>
<dbReference type="OrthoDB" id="10628423at2759"/>
<name>A0A7J7IQA9_9RHOD</name>
<dbReference type="Proteomes" id="UP000530660">
    <property type="component" value="Unassembled WGS sequence"/>
</dbReference>
<sequence length="960" mass="108358">MSRSHCISERGFRFWRAGGQIDVYETVVNLCLDGNLRSFLEPPNKLIDSWAEAIVKVTDQSTGRAEVLWLRVSQGETRLSACARQALDTGVCEIVLLKALSISRETSAGLGSAGFCVAVVGRLTPRAQCLEHERQEFCLRVLEVKPAHKLGPNHEMEPFVVRDTSEVGEFVRVLTTVTWSPAQSQGTPVTMALRPDMRGALIGSDSGEALIILGDLIDSRNITKMNMRVADYPLNFSEFLGDQNIVFGTETSLMMVRTADCVELGTEPMRKLQTPLNPGSIRQLPRAHALEERPCRAITVPTSSCPFTLSGNTVYQLPAFLVYRRDTGAHLFHLDCCFYLRTMDKDDTLYVESVPDGSPVQELLPSIERGQMEDLSITDRSPPAESGSRSPQSIREDDPNIHVRTVLPLFGGRFVIFLEMRPRRFFVLRRKLWIEILRQAVAAERYALSMRLCCCPEAEEHRANTEFLELKSSAFNGLYQQLSTRIEQGVLIDEFFEDLCGSAPGLLAMLIANARDMKTLQSLVQRYERLGASFCPSGDRVTVLDPLESRCIHEKGAIEVPLHLSAPVIDYKTCRSSVRHDDVQQIRQSFAFKVSEETNADAHQEMHSHSMDNSAKCAEKRETGTFFSQHASHDGDVSCESIDAPDTQSVSRKWSRTESFAKHARYMKDILELIDELRAGFAEDIGSDIQNQQMQVIIHREVLDWLETHRVSERLADRPEMLLPLWRTIGRTLELKSVEKLQYLETIFRVESGSGLDGQNRNLEEIIELLNGLGNASNLVPALELAELYGAEIVMETIYRRLGLLDELAVFLQNRSNYNALLQLCLDCSSNDVHVWGHALMSLLQLDPTFMIDEECALESDNYEGKRDCNRKVNRGRHSLSLSEQAKLLPIIIRNLRRRHVLSAEALPLVAKRLWAMNQRSPKNQLSLPFHLEKLITEAIDHEEHTVMTALLSRHFALME</sequence>
<organism evidence="2 3">
    <name type="scientific">Cyanidiococcus yangmingshanensis</name>
    <dbReference type="NCBI Taxonomy" id="2690220"/>
    <lineage>
        <taxon>Eukaryota</taxon>
        <taxon>Rhodophyta</taxon>
        <taxon>Bangiophyceae</taxon>
        <taxon>Cyanidiales</taxon>
        <taxon>Cyanidiaceae</taxon>
        <taxon>Cyanidiococcus</taxon>
    </lineage>
</organism>
<dbReference type="EMBL" id="VWRR01000003">
    <property type="protein sequence ID" value="KAF6004521.1"/>
    <property type="molecule type" value="Genomic_DNA"/>
</dbReference>
<accession>A0A7J7IQA9</accession>
<evidence type="ECO:0000256" key="1">
    <source>
        <dbReference type="SAM" id="MobiDB-lite"/>
    </source>
</evidence>
<feature type="region of interest" description="Disordered" evidence="1">
    <location>
        <begin position="374"/>
        <end position="397"/>
    </location>
</feature>
<keyword evidence="3" id="KW-1185">Reference proteome</keyword>
<comment type="caution">
    <text evidence="2">The sequence shown here is derived from an EMBL/GenBank/DDBJ whole genome shotgun (WGS) entry which is preliminary data.</text>
</comment>
<reference evidence="2 3" key="1">
    <citation type="journal article" date="2020" name="J. Phycol.">
        <title>Comparative genome analysis reveals Cyanidiococcus gen. nov., a new extremophilic red algal genus sister to Cyanidioschyzon (Cyanidioschyzonaceae, Rhodophyta).</title>
        <authorList>
            <person name="Liu S.-L."/>
            <person name="Chiang Y.-R."/>
            <person name="Yoon H.S."/>
            <person name="Fu H.-Y."/>
        </authorList>
    </citation>
    <scope>NUCLEOTIDE SEQUENCE [LARGE SCALE GENOMIC DNA]</scope>
    <source>
        <strain evidence="2 3">THAL066</strain>
    </source>
</reference>
<gene>
    <name evidence="2" type="ORF">F1559_003720</name>
</gene>
<dbReference type="AlphaFoldDB" id="A0A7J7IQA9"/>